<name>A0A5D4T5S9_9BACI</name>
<keyword evidence="1" id="KW-1133">Transmembrane helix</keyword>
<feature type="transmembrane region" description="Helical" evidence="1">
    <location>
        <begin position="142"/>
        <end position="160"/>
    </location>
</feature>
<evidence type="ECO:0000259" key="2">
    <source>
        <dbReference type="Pfam" id="PF04892"/>
    </source>
</evidence>
<feature type="transmembrane region" description="Helical" evidence="1">
    <location>
        <begin position="7"/>
        <end position="29"/>
    </location>
</feature>
<dbReference type="InterPro" id="IPR006976">
    <property type="entry name" value="VanZ-like"/>
</dbReference>
<dbReference type="NCBIfam" id="NF037970">
    <property type="entry name" value="vanZ_1"/>
    <property type="match status" value="1"/>
</dbReference>
<protein>
    <submittedName>
        <fullName evidence="3">VanZ family protein</fullName>
    </submittedName>
</protein>
<proteinExistence type="predicted"/>
<feature type="domain" description="VanZ-like" evidence="2">
    <location>
        <begin position="10"/>
        <end position="153"/>
    </location>
</feature>
<dbReference type="STRING" id="79883.GCA_001636495_01038"/>
<organism evidence="3 4">
    <name type="scientific">Sutcliffiella horikoshii</name>
    <dbReference type="NCBI Taxonomy" id="79883"/>
    <lineage>
        <taxon>Bacteria</taxon>
        <taxon>Bacillati</taxon>
        <taxon>Bacillota</taxon>
        <taxon>Bacilli</taxon>
        <taxon>Bacillales</taxon>
        <taxon>Bacillaceae</taxon>
        <taxon>Sutcliffiella</taxon>
    </lineage>
</organism>
<dbReference type="RefSeq" id="WP_148987393.1">
    <property type="nucleotide sequence ID" value="NZ_VTEV01000002.1"/>
</dbReference>
<feature type="transmembrane region" description="Helical" evidence="1">
    <location>
        <begin position="105"/>
        <end position="122"/>
    </location>
</feature>
<reference evidence="3 4" key="1">
    <citation type="submission" date="2019-08" db="EMBL/GenBank/DDBJ databases">
        <title>Bacillus genomes from the desert of Cuatro Cienegas, Coahuila.</title>
        <authorList>
            <person name="Olmedo-Alvarez G."/>
        </authorList>
    </citation>
    <scope>NUCLEOTIDE SEQUENCE [LARGE SCALE GENOMIC DNA]</scope>
    <source>
        <strain evidence="3 4">CH28_1T</strain>
    </source>
</reference>
<dbReference type="InterPro" id="IPR016747">
    <property type="entry name" value="Phosphotransbutyrylase"/>
</dbReference>
<evidence type="ECO:0000256" key="1">
    <source>
        <dbReference type="SAM" id="Phobius"/>
    </source>
</evidence>
<sequence length="176" mass="20326">MRNKRILYYLFLAFGWTVILFYLSSMSYAEQDIRPYLRMLVAEEHIAAVFSGVEIPYVNNQMSVDSMGAYQFVEFLFRKGAHLFFYSVLGYLLVRYFASALGRKYWRVFLFSFSILLVIAMLDEFLQFHHPDRSGHWADVGLDAMGGLKGIITGFLSTYIKKGKKEGKQKSADSSM</sequence>
<dbReference type="EMBL" id="VTEV01000002">
    <property type="protein sequence ID" value="TYS69832.1"/>
    <property type="molecule type" value="Genomic_DNA"/>
</dbReference>
<dbReference type="Proteomes" id="UP000322524">
    <property type="component" value="Unassembled WGS sequence"/>
</dbReference>
<comment type="caution">
    <text evidence="3">The sequence shown here is derived from an EMBL/GenBank/DDBJ whole genome shotgun (WGS) entry which is preliminary data.</text>
</comment>
<dbReference type="PIRSF" id="PIRSF019083">
    <property type="entry name" value="UCP019083_VanZ"/>
    <property type="match status" value="1"/>
</dbReference>
<feature type="transmembrane region" description="Helical" evidence="1">
    <location>
        <begin position="80"/>
        <end position="98"/>
    </location>
</feature>
<dbReference type="AlphaFoldDB" id="A0A5D4T5S9"/>
<evidence type="ECO:0000313" key="3">
    <source>
        <dbReference type="EMBL" id="TYS69832.1"/>
    </source>
</evidence>
<keyword evidence="1" id="KW-0812">Transmembrane</keyword>
<keyword evidence="1" id="KW-0472">Membrane</keyword>
<evidence type="ECO:0000313" key="4">
    <source>
        <dbReference type="Proteomes" id="UP000322524"/>
    </source>
</evidence>
<accession>A0A5D4T5S9</accession>
<dbReference type="Pfam" id="PF04892">
    <property type="entry name" value="VanZ"/>
    <property type="match status" value="1"/>
</dbReference>
<gene>
    <name evidence="3" type="ORF">FZC76_06280</name>
</gene>
<dbReference type="OrthoDB" id="291892at2"/>